<evidence type="ECO:0000313" key="3">
    <source>
        <dbReference type="EMBL" id="NEK24719.1"/>
    </source>
</evidence>
<name>A0A6P0CEX5_9RHOB</name>
<feature type="domain" description="Flp pilus assembly protein RcpC/CpaB" evidence="2">
    <location>
        <begin position="127"/>
        <end position="224"/>
    </location>
</feature>
<keyword evidence="4" id="KW-1185">Reference proteome</keyword>
<evidence type="ECO:0000259" key="2">
    <source>
        <dbReference type="Pfam" id="PF16976"/>
    </source>
</evidence>
<evidence type="ECO:0000313" key="4">
    <source>
        <dbReference type="Proteomes" id="UP000468591"/>
    </source>
</evidence>
<dbReference type="InterPro" id="IPR017592">
    <property type="entry name" value="Pilus_assmbl_Flp-typ_CpaB"/>
</dbReference>
<dbReference type="NCBIfam" id="TIGR03177">
    <property type="entry name" value="pilus_cpaB"/>
    <property type="match status" value="1"/>
</dbReference>
<dbReference type="AlphaFoldDB" id="A0A6P0CEX5"/>
<organism evidence="3 4">
    <name type="scientific">Sulfitobacter sediminilitoris</name>
    <dbReference type="NCBI Taxonomy" id="2698830"/>
    <lineage>
        <taxon>Bacteria</taxon>
        <taxon>Pseudomonadati</taxon>
        <taxon>Pseudomonadota</taxon>
        <taxon>Alphaproteobacteria</taxon>
        <taxon>Rhodobacterales</taxon>
        <taxon>Roseobacteraceae</taxon>
        <taxon>Sulfitobacter</taxon>
    </lineage>
</organism>
<comment type="caution">
    <text evidence="3">The sequence shown here is derived from an EMBL/GenBank/DDBJ whole genome shotgun (WGS) entry which is preliminary data.</text>
</comment>
<proteinExistence type="predicted"/>
<dbReference type="InterPro" id="IPR031571">
    <property type="entry name" value="RcpC_dom"/>
</dbReference>
<evidence type="ECO:0000256" key="1">
    <source>
        <dbReference type="SAM" id="SignalP"/>
    </source>
</evidence>
<reference evidence="3 4" key="1">
    <citation type="submission" date="2020-01" db="EMBL/GenBank/DDBJ databases">
        <title>Sulfitobacter sediminilitoris sp. nov., isolated from a tidal flat.</title>
        <authorList>
            <person name="Park S."/>
            <person name="Yoon J.-H."/>
        </authorList>
    </citation>
    <scope>NUCLEOTIDE SEQUENCE [LARGE SCALE GENOMIC DNA]</scope>
    <source>
        <strain evidence="3 4">JBTF-M27</strain>
    </source>
</reference>
<feature type="signal peptide" evidence="1">
    <location>
        <begin position="1"/>
        <end position="18"/>
    </location>
</feature>
<dbReference type="EMBL" id="JAABNT010000020">
    <property type="protein sequence ID" value="NEK24719.1"/>
    <property type="molecule type" value="Genomic_DNA"/>
</dbReference>
<sequence>MRYAAIFSLLLAAVLASAAVYGARTWLLSERQQLVDVLEEEEKRQGEAPRDTIVVAAEQIQFGERIVQTALMEIEWSGAIRPEGSYAQISDLIIGDTDETVRFAVTPMAVGEPVLSSKVTEPGQRAKLSTALAQGKKAVSIRVNDVLGVAGFVLPGDRVDVLLTRDEFVDVLLQGLKVLAIDQIADELKDNPSVVRTVTFEVNTEEAQKLVLGGNVGTLSLALRNVGSAEIEQIARVTIDDLSDVDVADDLVEARLNEIRNAAAQGVSDDRLRELESSLGDVLADLSAKLDQVESKLRELESPNTPVRGQLVFDNIDDLLPPDLGECTIGVIRNGQRNEYKVDRTDLEKEADVVEEAVSE</sequence>
<dbReference type="Proteomes" id="UP000468591">
    <property type="component" value="Unassembled WGS sequence"/>
</dbReference>
<dbReference type="Pfam" id="PF16976">
    <property type="entry name" value="RcpC"/>
    <property type="match status" value="1"/>
</dbReference>
<accession>A0A6P0CEX5</accession>
<gene>
    <name evidence="3" type="primary">cpaB</name>
    <name evidence="3" type="ORF">GV827_20295</name>
</gene>
<feature type="chain" id="PRO_5026827894" evidence="1">
    <location>
        <begin position="19"/>
        <end position="360"/>
    </location>
</feature>
<keyword evidence="1" id="KW-0732">Signal</keyword>
<protein>
    <submittedName>
        <fullName evidence="3">Flp pilus assembly protein CpaB</fullName>
    </submittedName>
</protein>
<dbReference type="RefSeq" id="WP_164355644.1">
    <property type="nucleotide sequence ID" value="NZ_JAABNT010000020.1"/>
</dbReference>